<gene>
    <name evidence="3" type="ORF">N177_0781</name>
</gene>
<dbReference type="OrthoDB" id="7340239at2"/>
<keyword evidence="1" id="KW-0732">Signal</keyword>
<proteinExistence type="predicted"/>
<protein>
    <recommendedName>
        <fullName evidence="2">Lysozyme inhibitor LprI-like N-terminal domain-containing protein</fullName>
    </recommendedName>
</protein>
<keyword evidence="4" id="KW-1185">Reference proteome</keyword>
<dbReference type="STRING" id="631454.N177_0781"/>
<accession>V4R3N7</accession>
<organism evidence="3 4">
    <name type="scientific">Lutibaculum baratangense AMV1</name>
    <dbReference type="NCBI Taxonomy" id="631454"/>
    <lineage>
        <taxon>Bacteria</taxon>
        <taxon>Pseudomonadati</taxon>
        <taxon>Pseudomonadota</taxon>
        <taxon>Alphaproteobacteria</taxon>
        <taxon>Hyphomicrobiales</taxon>
        <taxon>Tepidamorphaceae</taxon>
        <taxon>Lutibaculum</taxon>
    </lineage>
</organism>
<evidence type="ECO:0000313" key="4">
    <source>
        <dbReference type="Proteomes" id="UP000017819"/>
    </source>
</evidence>
<dbReference type="Proteomes" id="UP000017819">
    <property type="component" value="Unassembled WGS sequence"/>
</dbReference>
<comment type="caution">
    <text evidence="3">The sequence shown here is derived from an EMBL/GenBank/DDBJ whole genome shotgun (WGS) entry which is preliminary data.</text>
</comment>
<dbReference type="RefSeq" id="WP_023430929.1">
    <property type="nucleotide sequence ID" value="NZ_AWXZ01000014.1"/>
</dbReference>
<evidence type="ECO:0000313" key="3">
    <source>
        <dbReference type="EMBL" id="ESR26562.1"/>
    </source>
</evidence>
<dbReference type="EMBL" id="AWXZ01000014">
    <property type="protein sequence ID" value="ESR26562.1"/>
    <property type="molecule type" value="Genomic_DNA"/>
</dbReference>
<feature type="domain" description="Lysozyme inhibitor LprI-like N-terminal" evidence="2">
    <location>
        <begin position="77"/>
        <end position="159"/>
    </location>
</feature>
<dbReference type="Gene3D" id="1.20.1270.180">
    <property type="match status" value="1"/>
</dbReference>
<sequence length="172" mass="18501">MSHALNRTFALALAAVVLAGPGRAQDDATTGANAELTDRQKVEQCMRAVTNAGSDPRACVGVVADPCLDALGEGDKSQAAACMDRETAIWAENLESSVKELSRVLGRQAPEALQEVQEAWLVYRDRRCGFGSTLYSDEEFVGIWRATCLLEETGRRAVEVGTILKEARSRGG</sequence>
<dbReference type="Pfam" id="PF07007">
    <property type="entry name" value="LprI"/>
    <property type="match status" value="1"/>
</dbReference>
<dbReference type="eggNOG" id="COG3755">
    <property type="taxonomic scope" value="Bacteria"/>
</dbReference>
<dbReference type="AlphaFoldDB" id="V4R3N7"/>
<evidence type="ECO:0000259" key="2">
    <source>
        <dbReference type="Pfam" id="PF07007"/>
    </source>
</evidence>
<evidence type="ECO:0000256" key="1">
    <source>
        <dbReference type="SAM" id="SignalP"/>
    </source>
</evidence>
<feature type="chain" id="PRO_5004725370" description="Lysozyme inhibitor LprI-like N-terminal domain-containing protein" evidence="1">
    <location>
        <begin position="25"/>
        <end position="172"/>
    </location>
</feature>
<feature type="signal peptide" evidence="1">
    <location>
        <begin position="1"/>
        <end position="24"/>
    </location>
</feature>
<name>V4R3N7_9HYPH</name>
<reference evidence="3 4" key="1">
    <citation type="journal article" date="2014" name="Genome Announc.">
        <title>Draft Genome Sequence of Lutibaculum baratangense Strain AMV1T, Isolated from a Mud Volcano in Andamans, India.</title>
        <authorList>
            <person name="Singh A."/>
            <person name="Sreenivas A."/>
            <person name="Sathyanarayana Reddy G."/>
            <person name="Pinnaka A.K."/>
            <person name="Shivaji S."/>
        </authorList>
    </citation>
    <scope>NUCLEOTIDE SEQUENCE [LARGE SCALE GENOMIC DNA]</scope>
    <source>
        <strain evidence="3 4">AMV1</strain>
    </source>
</reference>
<dbReference type="InterPro" id="IPR009739">
    <property type="entry name" value="LprI-like_N"/>
</dbReference>